<name>A0A1Y3BIC0_EURMA</name>
<feature type="compositionally biased region" description="Basic and acidic residues" evidence="1">
    <location>
        <begin position="72"/>
        <end position="83"/>
    </location>
</feature>
<accession>A0A1Y3BIC0</accession>
<dbReference type="EMBL" id="MUJZ01017017">
    <property type="protein sequence ID" value="OTF80691.1"/>
    <property type="molecule type" value="Genomic_DNA"/>
</dbReference>
<feature type="non-terminal residue" evidence="2">
    <location>
        <position position="190"/>
    </location>
</feature>
<dbReference type="Proteomes" id="UP000194236">
    <property type="component" value="Unassembled WGS sequence"/>
</dbReference>
<keyword evidence="3" id="KW-1185">Reference proteome</keyword>
<feature type="compositionally biased region" description="Low complexity" evidence="1">
    <location>
        <begin position="29"/>
        <end position="43"/>
    </location>
</feature>
<reference evidence="2 3" key="1">
    <citation type="submission" date="2017-03" db="EMBL/GenBank/DDBJ databases">
        <title>Genome Survey of Euroglyphus maynei.</title>
        <authorList>
            <person name="Arlian L.G."/>
            <person name="Morgan M.S."/>
            <person name="Rider S.D."/>
        </authorList>
    </citation>
    <scope>NUCLEOTIDE SEQUENCE [LARGE SCALE GENOMIC DNA]</scope>
    <source>
        <strain evidence="2">Arlian Lab</strain>
        <tissue evidence="2">Whole body</tissue>
    </source>
</reference>
<feature type="compositionally biased region" description="Polar residues" evidence="1">
    <location>
        <begin position="44"/>
        <end position="56"/>
    </location>
</feature>
<dbReference type="AlphaFoldDB" id="A0A1Y3BIC0"/>
<proteinExistence type="predicted"/>
<feature type="compositionally biased region" description="Low complexity" evidence="1">
    <location>
        <begin position="84"/>
        <end position="104"/>
    </location>
</feature>
<evidence type="ECO:0000313" key="3">
    <source>
        <dbReference type="Proteomes" id="UP000194236"/>
    </source>
</evidence>
<feature type="compositionally biased region" description="Low complexity" evidence="1">
    <location>
        <begin position="115"/>
        <end position="140"/>
    </location>
</feature>
<feature type="region of interest" description="Disordered" evidence="1">
    <location>
        <begin position="1"/>
        <end position="190"/>
    </location>
</feature>
<protein>
    <submittedName>
        <fullName evidence="2">Uncharacterized protein</fullName>
    </submittedName>
</protein>
<evidence type="ECO:0000313" key="2">
    <source>
        <dbReference type="EMBL" id="OTF80691.1"/>
    </source>
</evidence>
<feature type="compositionally biased region" description="Polar residues" evidence="1">
    <location>
        <begin position="105"/>
        <end position="114"/>
    </location>
</feature>
<sequence>MPICLDNNNGNHHSLNVSPPISNQQLLYPPTVHTPPSHTPNPNQVSPVSIHYGNNGQQQQQPPYPRFPPYDRLTEQQLSKHPDTPTGSVSNNNNTNSLTHSSNSQPNDSTSPFYPNNTSTPNANNSNNNSATAPTSCSNSQQQTQIPSLAATAPPYDCSGRGSITPPSLDGSNGGFGSCKILSDGSITPL</sequence>
<organism evidence="2 3">
    <name type="scientific">Euroglyphus maynei</name>
    <name type="common">Mayne's house dust mite</name>
    <dbReference type="NCBI Taxonomy" id="6958"/>
    <lineage>
        <taxon>Eukaryota</taxon>
        <taxon>Metazoa</taxon>
        <taxon>Ecdysozoa</taxon>
        <taxon>Arthropoda</taxon>
        <taxon>Chelicerata</taxon>
        <taxon>Arachnida</taxon>
        <taxon>Acari</taxon>
        <taxon>Acariformes</taxon>
        <taxon>Sarcoptiformes</taxon>
        <taxon>Astigmata</taxon>
        <taxon>Psoroptidia</taxon>
        <taxon>Analgoidea</taxon>
        <taxon>Pyroglyphidae</taxon>
        <taxon>Pyroglyphinae</taxon>
        <taxon>Euroglyphus</taxon>
    </lineage>
</organism>
<feature type="compositionally biased region" description="Polar residues" evidence="1">
    <location>
        <begin position="1"/>
        <end position="26"/>
    </location>
</feature>
<gene>
    <name evidence="2" type="ORF">BLA29_011211</name>
</gene>
<comment type="caution">
    <text evidence="2">The sequence shown here is derived from an EMBL/GenBank/DDBJ whole genome shotgun (WGS) entry which is preliminary data.</text>
</comment>
<evidence type="ECO:0000256" key="1">
    <source>
        <dbReference type="SAM" id="MobiDB-lite"/>
    </source>
</evidence>